<name>A0A8X6MKM6_NEPPI</name>
<organism evidence="1 2">
    <name type="scientific">Nephila pilipes</name>
    <name type="common">Giant wood spider</name>
    <name type="synonym">Nephila maculata</name>
    <dbReference type="NCBI Taxonomy" id="299642"/>
    <lineage>
        <taxon>Eukaryota</taxon>
        <taxon>Metazoa</taxon>
        <taxon>Ecdysozoa</taxon>
        <taxon>Arthropoda</taxon>
        <taxon>Chelicerata</taxon>
        <taxon>Arachnida</taxon>
        <taxon>Araneae</taxon>
        <taxon>Araneomorphae</taxon>
        <taxon>Entelegynae</taxon>
        <taxon>Araneoidea</taxon>
        <taxon>Nephilidae</taxon>
        <taxon>Nephila</taxon>
    </lineage>
</organism>
<evidence type="ECO:0000313" key="2">
    <source>
        <dbReference type="Proteomes" id="UP000887013"/>
    </source>
</evidence>
<protein>
    <submittedName>
        <fullName evidence="1">Uncharacterized protein</fullName>
    </submittedName>
</protein>
<sequence length="96" mass="11076">MLQANFVRGYFKAAGWPRAVRSYGAGVGAASHKWPNSRPAILKFCQIYQFKRYSAKMWRIKGWLFKIWLALAMRSHFVLQVEGFFLAAGNRLYTAV</sequence>
<keyword evidence="2" id="KW-1185">Reference proteome</keyword>
<comment type="caution">
    <text evidence="1">The sequence shown here is derived from an EMBL/GenBank/DDBJ whole genome shotgun (WGS) entry which is preliminary data.</text>
</comment>
<dbReference type="EMBL" id="BMAW01047363">
    <property type="protein sequence ID" value="GFS60373.1"/>
    <property type="molecule type" value="Genomic_DNA"/>
</dbReference>
<accession>A0A8X6MKM6</accession>
<dbReference type="AlphaFoldDB" id="A0A8X6MKM6"/>
<proteinExistence type="predicted"/>
<gene>
    <name evidence="1" type="ORF">NPIL_108441</name>
</gene>
<evidence type="ECO:0000313" key="1">
    <source>
        <dbReference type="EMBL" id="GFS60373.1"/>
    </source>
</evidence>
<reference evidence="1" key="1">
    <citation type="submission" date="2020-08" db="EMBL/GenBank/DDBJ databases">
        <title>Multicomponent nature underlies the extraordinary mechanical properties of spider dragline silk.</title>
        <authorList>
            <person name="Kono N."/>
            <person name="Nakamura H."/>
            <person name="Mori M."/>
            <person name="Yoshida Y."/>
            <person name="Ohtoshi R."/>
            <person name="Malay A.D."/>
            <person name="Moran D.A.P."/>
            <person name="Tomita M."/>
            <person name="Numata K."/>
            <person name="Arakawa K."/>
        </authorList>
    </citation>
    <scope>NUCLEOTIDE SEQUENCE</scope>
</reference>
<dbReference type="Proteomes" id="UP000887013">
    <property type="component" value="Unassembled WGS sequence"/>
</dbReference>